<dbReference type="EMBL" id="MF101423">
    <property type="protein sequence ID" value="ARW62443.1"/>
    <property type="molecule type" value="Genomic_DNA"/>
</dbReference>
<geneLocation type="chloroplast" evidence="3"/>
<dbReference type="GeneID" id="33355650"/>
<dbReference type="AlphaFoldDB" id="A0A1Z1M975"/>
<dbReference type="PANTHER" id="PTHR34675:SF1">
    <property type="entry name" value="PROTEIN TRIGALACTOSYLDIACYLGLYCEROL 2, CHLOROPLASTIC"/>
    <property type="match status" value="1"/>
</dbReference>
<evidence type="ECO:0000259" key="2">
    <source>
        <dbReference type="Pfam" id="PF02470"/>
    </source>
</evidence>
<dbReference type="PANTHER" id="PTHR34675">
    <property type="entry name" value="PROTEIN TRIGALACTOSYLDIACYLGLYCEROL 2, CHLOROPLASTIC"/>
    <property type="match status" value="1"/>
</dbReference>
<name>A0A1Z1M975_9FLOR</name>
<keyword evidence="1" id="KW-1133">Transmembrane helix</keyword>
<keyword evidence="3" id="KW-0150">Chloroplast</keyword>
<dbReference type="Pfam" id="PF02470">
    <property type="entry name" value="MlaD"/>
    <property type="match status" value="1"/>
</dbReference>
<organism evidence="3">
    <name type="scientific">Polysiphonia sertularioides</name>
    <dbReference type="NCBI Taxonomy" id="945028"/>
    <lineage>
        <taxon>Eukaryota</taxon>
        <taxon>Rhodophyta</taxon>
        <taxon>Florideophyceae</taxon>
        <taxon>Rhodymeniophycidae</taxon>
        <taxon>Ceramiales</taxon>
        <taxon>Rhodomelaceae</taxon>
        <taxon>Polysiphonioideae</taxon>
        <taxon>Polysiphonia</taxon>
    </lineage>
</organism>
<sequence length="212" mass="24810">MLILTKFYRSKKKYLKISLGILIFSFFIMSFALFLFPFKQKGYSFFLEFNNSYGLKEGTSVNYKGVKIGFVNRISVHLNKVVVLLSIDSSNVLIPSSSIFEANQIGLFNDIVVSINSSDYLTDNILCNSLYDYVKPYSYIKGYKGINYNDLIRSTTRISQRFDDPRFFSLFYLLLKNGIYLSDEILTLTYNMSNCFYLFFDFTTLMLYQYIF</sequence>
<accession>A0A1Z1M975</accession>
<feature type="domain" description="Mce/MlaD" evidence="2">
    <location>
        <begin position="41"/>
        <end position="116"/>
    </location>
</feature>
<gene>
    <name evidence="3" type="primary">ycf22</name>
</gene>
<keyword evidence="1" id="KW-0812">Transmembrane</keyword>
<keyword evidence="1" id="KW-0472">Membrane</keyword>
<protein>
    <recommendedName>
        <fullName evidence="2">Mce/MlaD domain-containing protein</fullName>
    </recommendedName>
</protein>
<keyword evidence="3" id="KW-0934">Plastid</keyword>
<evidence type="ECO:0000313" key="3">
    <source>
        <dbReference type="EMBL" id="ARW62443.1"/>
    </source>
</evidence>
<dbReference type="RefSeq" id="YP_009393881.1">
    <property type="nucleotide sequence ID" value="NC_035270.1"/>
</dbReference>
<evidence type="ECO:0000256" key="1">
    <source>
        <dbReference type="SAM" id="Phobius"/>
    </source>
</evidence>
<dbReference type="InterPro" id="IPR039342">
    <property type="entry name" value="TGD2-like"/>
</dbReference>
<dbReference type="InterPro" id="IPR003399">
    <property type="entry name" value="Mce/MlaD"/>
</dbReference>
<proteinExistence type="predicted"/>
<feature type="transmembrane region" description="Helical" evidence="1">
    <location>
        <begin position="14"/>
        <end position="36"/>
    </location>
</feature>
<reference evidence="3" key="1">
    <citation type="journal article" date="2017" name="J. Phycol.">
        <title>Analysis of chloroplast genomes and a supermatrix inform reclassification of the Rhodomelaceae (Rhodophyta).</title>
        <authorList>
            <person name="Diaz-Tapia P."/>
            <person name="Maggs C.A."/>
            <person name="West J.A."/>
            <person name="Verbruggen H."/>
        </authorList>
    </citation>
    <scope>NUCLEOTIDE SEQUENCE</scope>
    <source>
        <strain evidence="3">PD0863</strain>
    </source>
</reference>